<dbReference type="STRING" id="2769.R7Q4N7"/>
<evidence type="ECO:0000256" key="1">
    <source>
        <dbReference type="SAM" id="MobiDB-lite"/>
    </source>
</evidence>
<dbReference type="EMBL" id="HG001592">
    <property type="protein sequence ID" value="CDF32838.1"/>
    <property type="molecule type" value="Genomic_DNA"/>
</dbReference>
<dbReference type="Proteomes" id="UP000012073">
    <property type="component" value="Unassembled WGS sequence"/>
</dbReference>
<dbReference type="KEGG" id="ccp:CHC_T00001451001"/>
<name>R7Q4N7_CHOCR</name>
<dbReference type="GO" id="GO:0003729">
    <property type="term" value="F:mRNA binding"/>
    <property type="evidence" value="ECO:0007669"/>
    <property type="project" value="TreeGrafter"/>
</dbReference>
<feature type="compositionally biased region" description="Basic and acidic residues" evidence="1">
    <location>
        <begin position="350"/>
        <end position="362"/>
    </location>
</feature>
<dbReference type="OMA" id="QPMVYNA"/>
<dbReference type="PANTHER" id="PTHR12854">
    <property type="entry name" value="ATAXIN 2-RELATED"/>
    <property type="match status" value="1"/>
</dbReference>
<proteinExistence type="predicted"/>
<feature type="compositionally biased region" description="Low complexity" evidence="1">
    <location>
        <begin position="755"/>
        <end position="767"/>
    </location>
</feature>
<dbReference type="AlphaFoldDB" id="R7Q4N7"/>
<feature type="region of interest" description="Disordered" evidence="1">
    <location>
        <begin position="269"/>
        <end position="375"/>
    </location>
</feature>
<dbReference type="GO" id="GO:0034063">
    <property type="term" value="P:stress granule assembly"/>
    <property type="evidence" value="ECO:0007669"/>
    <property type="project" value="TreeGrafter"/>
</dbReference>
<gene>
    <name evidence="3" type="ORF">CHC_T00001451001</name>
</gene>
<feature type="region of interest" description="Disordered" evidence="1">
    <location>
        <begin position="730"/>
        <end position="786"/>
    </location>
</feature>
<evidence type="ECO:0000259" key="2">
    <source>
        <dbReference type="SMART" id="SM01272"/>
    </source>
</evidence>
<feature type="compositionally biased region" description="Low complexity" evidence="1">
    <location>
        <begin position="329"/>
        <end position="349"/>
    </location>
</feature>
<dbReference type="InterPro" id="IPR009604">
    <property type="entry name" value="LsmAD_domain"/>
</dbReference>
<evidence type="ECO:0000313" key="3">
    <source>
        <dbReference type="EMBL" id="CDF32838.1"/>
    </source>
</evidence>
<dbReference type="InterPro" id="IPR045117">
    <property type="entry name" value="ATXN2-like"/>
</dbReference>
<accession>R7Q4N7</accession>
<dbReference type="GeneID" id="17320374"/>
<feature type="region of interest" description="Disordered" evidence="1">
    <location>
        <begin position="460"/>
        <end position="542"/>
    </location>
</feature>
<protein>
    <recommendedName>
        <fullName evidence="2">LsmAD domain-containing protein</fullName>
    </recommendedName>
</protein>
<organism evidence="3 4">
    <name type="scientific">Chondrus crispus</name>
    <name type="common">Carrageen Irish moss</name>
    <name type="synonym">Polymorpha crispa</name>
    <dbReference type="NCBI Taxonomy" id="2769"/>
    <lineage>
        <taxon>Eukaryota</taxon>
        <taxon>Rhodophyta</taxon>
        <taxon>Florideophyceae</taxon>
        <taxon>Rhodymeniophycidae</taxon>
        <taxon>Gigartinales</taxon>
        <taxon>Gigartinaceae</taxon>
        <taxon>Chondrus</taxon>
    </lineage>
</organism>
<dbReference type="PANTHER" id="PTHR12854:SF7">
    <property type="entry name" value="ATAXIN-2 HOMOLOG"/>
    <property type="match status" value="1"/>
</dbReference>
<feature type="compositionally biased region" description="Basic and acidic residues" evidence="1">
    <location>
        <begin position="269"/>
        <end position="278"/>
    </location>
</feature>
<dbReference type="RefSeq" id="XP_005712639.1">
    <property type="nucleotide sequence ID" value="XM_005712582.1"/>
</dbReference>
<feature type="region of interest" description="Disordered" evidence="1">
    <location>
        <begin position="1"/>
        <end position="28"/>
    </location>
</feature>
<feature type="compositionally biased region" description="Basic and acidic residues" evidence="1">
    <location>
        <begin position="486"/>
        <end position="503"/>
    </location>
</feature>
<dbReference type="Pfam" id="PF06741">
    <property type="entry name" value="LsmAD"/>
    <property type="match status" value="1"/>
</dbReference>
<dbReference type="Gramene" id="CDF32838">
    <property type="protein sequence ID" value="CDF32838"/>
    <property type="gene ID" value="CHC_T00001451001"/>
</dbReference>
<keyword evidence="4" id="KW-1185">Reference proteome</keyword>
<feature type="region of interest" description="Disordered" evidence="1">
    <location>
        <begin position="384"/>
        <end position="403"/>
    </location>
</feature>
<sequence length="786" mass="83669">MANRKSWRRAAGPPSNRGPSRPANKSASPFAGISSATLSSVLHLLLAKDVNLTTVDGAVHKGLFAATEHAPDGLRIVLNYARSRPPKEGKPLGTFVEKRGDVARKFSVCVKHVVSVTAASPMNVIKMAPVPASRKAGFAIDGDITKGNTGAGRQLEPFNDFTELVGGVGGRPATLDEHTFGDLANGRPGKKWDQFQVNEDKFGVTTSFDEHQYTTKIDTRDARFAEREKEAAKLALEIEGKQADNVHLRIERNQGIDADFDEETLHSGVDRAAMKEPPKPAGKPAAKGKATPVERPRLSYAAAAAGSVKAQVPQTVNKPAPPVGKPAHRSSSTSSRSTGPSAPATTPSADTKERDPVMEKKPKSNSMRSSRDNLPQLAKVRAQTITGRNSPSQSRNSPLPTPAAAETTAVAVLNLDAQTPNLGPEHIKSFEKYKTNREIRSIAENREKITDDFKKFRTQFDSRNGQLRRSSSNANSSGNTNIGTTAEKKAVEPTPKADPKASGDRSTQTKAEEVKAPQPTSSKATEATLKPKTKLKSKLDPNAAEFKLNPDAQPFEPAVQKQQVPVNPVPYPMSPYPGGQVPQEYVQNVQPGHQGYPVPMQAMGQIPYGQSYGMMVPAGAVPAGIPAGNSAYQFMQAPPGAFAGQQVPSRFAPSGGMPVSYGYPQMNPNMPMVVGQGPQGIPAGPYPYYAPGPYPGGQVPGGPQMSQPPQHMYSSNQHGVAQMQGGPMYQGGRGGQGHRRGGFGRKGGKHHGQHSHNAAANAAVNSSEKVMGRPLENGMANDASQR</sequence>
<feature type="compositionally biased region" description="Polar residues" evidence="1">
    <location>
        <begin position="384"/>
        <end position="397"/>
    </location>
</feature>
<dbReference type="SMART" id="SM01272">
    <property type="entry name" value="LsmAD"/>
    <property type="match status" value="1"/>
</dbReference>
<reference evidence="4" key="1">
    <citation type="journal article" date="2013" name="Proc. Natl. Acad. Sci. U.S.A.">
        <title>Genome structure and metabolic features in the red seaweed Chondrus crispus shed light on evolution of the Archaeplastida.</title>
        <authorList>
            <person name="Collen J."/>
            <person name="Porcel B."/>
            <person name="Carre W."/>
            <person name="Ball S.G."/>
            <person name="Chaparro C."/>
            <person name="Tonon T."/>
            <person name="Barbeyron T."/>
            <person name="Michel G."/>
            <person name="Noel B."/>
            <person name="Valentin K."/>
            <person name="Elias M."/>
            <person name="Artiguenave F."/>
            <person name="Arun A."/>
            <person name="Aury J.M."/>
            <person name="Barbosa-Neto J.F."/>
            <person name="Bothwell J.H."/>
            <person name="Bouget F.Y."/>
            <person name="Brillet L."/>
            <person name="Cabello-Hurtado F."/>
            <person name="Capella-Gutierrez S."/>
            <person name="Charrier B."/>
            <person name="Cladiere L."/>
            <person name="Cock J.M."/>
            <person name="Coelho S.M."/>
            <person name="Colleoni C."/>
            <person name="Czjzek M."/>
            <person name="Da Silva C."/>
            <person name="Delage L."/>
            <person name="Denoeud F."/>
            <person name="Deschamps P."/>
            <person name="Dittami S.M."/>
            <person name="Gabaldon T."/>
            <person name="Gachon C.M."/>
            <person name="Groisillier A."/>
            <person name="Herve C."/>
            <person name="Jabbari K."/>
            <person name="Katinka M."/>
            <person name="Kloareg B."/>
            <person name="Kowalczyk N."/>
            <person name="Labadie K."/>
            <person name="Leblanc C."/>
            <person name="Lopez P.J."/>
            <person name="McLachlan D.H."/>
            <person name="Meslet-Cladiere L."/>
            <person name="Moustafa A."/>
            <person name="Nehr Z."/>
            <person name="Nyvall Collen P."/>
            <person name="Panaud O."/>
            <person name="Partensky F."/>
            <person name="Poulain J."/>
            <person name="Rensing S.A."/>
            <person name="Rousvoal S."/>
            <person name="Samson G."/>
            <person name="Symeonidi A."/>
            <person name="Weissenbach J."/>
            <person name="Zambounis A."/>
            <person name="Wincker P."/>
            <person name="Boyen C."/>
        </authorList>
    </citation>
    <scope>NUCLEOTIDE SEQUENCE [LARGE SCALE GENOMIC DNA]</scope>
    <source>
        <strain evidence="4">cv. Stackhouse</strain>
    </source>
</reference>
<evidence type="ECO:0000313" key="4">
    <source>
        <dbReference type="Proteomes" id="UP000012073"/>
    </source>
</evidence>
<feature type="domain" description="LsmAD" evidence="2">
    <location>
        <begin position="202"/>
        <end position="272"/>
    </location>
</feature>
<feature type="compositionally biased region" description="Basic residues" evidence="1">
    <location>
        <begin position="736"/>
        <end position="754"/>
    </location>
</feature>
<feature type="compositionally biased region" description="Low complexity" evidence="1">
    <location>
        <begin position="470"/>
        <end position="485"/>
    </location>
</feature>
<dbReference type="GO" id="GO:0010494">
    <property type="term" value="C:cytoplasmic stress granule"/>
    <property type="evidence" value="ECO:0007669"/>
    <property type="project" value="TreeGrafter"/>
</dbReference>
<dbReference type="OrthoDB" id="6116at2759"/>